<comment type="caution">
    <text evidence="1">The sequence shown here is derived from an EMBL/GenBank/DDBJ whole genome shotgun (WGS) entry which is preliminary data.</text>
</comment>
<accession>A0ABX4PJ54</accession>
<reference evidence="1 2" key="1">
    <citation type="submission" date="2017-07" db="EMBL/GenBank/DDBJ databases">
        <title>Leptospira spp. isolated from tropical soils.</title>
        <authorList>
            <person name="Thibeaux R."/>
            <person name="Iraola G."/>
            <person name="Ferres I."/>
            <person name="Bierque E."/>
            <person name="Girault D."/>
            <person name="Soupe-Gilbert M.-E."/>
            <person name="Picardeau M."/>
            <person name="Goarant C."/>
        </authorList>
    </citation>
    <scope>NUCLEOTIDE SEQUENCE [LARGE SCALE GENOMIC DNA]</scope>
    <source>
        <strain evidence="1 2">ATI7-C-A2</strain>
    </source>
</reference>
<keyword evidence="2" id="KW-1185">Reference proteome</keyword>
<proteinExistence type="predicted"/>
<evidence type="ECO:0000313" key="2">
    <source>
        <dbReference type="Proteomes" id="UP000231857"/>
    </source>
</evidence>
<gene>
    <name evidence="1" type="ORF">CH363_12450</name>
</gene>
<sequence>MRLEPWMAKSVRKTPWSQLCQEGKVRNGESEISRPQIFPHNHTKHSQTTTATAIVAEIRQCTTGGALLIEA</sequence>
<evidence type="ECO:0000313" key="1">
    <source>
        <dbReference type="EMBL" id="PKA15809.1"/>
    </source>
</evidence>
<dbReference type="Proteomes" id="UP000231857">
    <property type="component" value="Unassembled WGS sequence"/>
</dbReference>
<organism evidence="1 2">
    <name type="scientific">Leptospira haakeii</name>
    <dbReference type="NCBI Taxonomy" id="2023198"/>
    <lineage>
        <taxon>Bacteria</taxon>
        <taxon>Pseudomonadati</taxon>
        <taxon>Spirochaetota</taxon>
        <taxon>Spirochaetia</taxon>
        <taxon>Leptospirales</taxon>
        <taxon>Leptospiraceae</taxon>
        <taxon>Leptospira</taxon>
    </lineage>
</organism>
<protein>
    <submittedName>
        <fullName evidence="1">Uncharacterized protein</fullName>
    </submittedName>
</protein>
<dbReference type="EMBL" id="NPEI01000006">
    <property type="protein sequence ID" value="PKA15809.1"/>
    <property type="molecule type" value="Genomic_DNA"/>
</dbReference>
<name>A0ABX4PJ54_9LEPT</name>